<evidence type="ECO:0000313" key="2">
    <source>
        <dbReference type="Proteomes" id="UP001302429"/>
    </source>
</evidence>
<keyword evidence="2" id="KW-1185">Reference proteome</keyword>
<reference evidence="1 2" key="1">
    <citation type="submission" date="2023-10" db="EMBL/GenBank/DDBJ databases">
        <title>Complete genome sequence of a Sphingomonadaceae bacterium.</title>
        <authorList>
            <person name="Yan C."/>
        </authorList>
    </citation>
    <scope>NUCLEOTIDE SEQUENCE [LARGE SCALE GENOMIC DNA]</scope>
    <source>
        <strain evidence="1 2">SCSIO 66989</strain>
    </source>
</reference>
<sequence length="64" mass="6958">MLYNPAGQIKSRTTSNDNYANTAYYDVDRNYAMNGLNQYTAASLSSITHDANGNLTADGSVTFI</sequence>
<evidence type="ECO:0000313" key="1">
    <source>
        <dbReference type="EMBL" id="WOE75552.1"/>
    </source>
</evidence>
<name>A0AA97F9J8_9SPHN</name>
<protein>
    <submittedName>
        <fullName evidence="1">Uncharacterized protein</fullName>
    </submittedName>
</protein>
<gene>
    <name evidence="1" type="ORF">RB602_02225</name>
</gene>
<dbReference type="EMBL" id="CP136594">
    <property type="protein sequence ID" value="WOE75552.1"/>
    <property type="molecule type" value="Genomic_DNA"/>
</dbReference>
<dbReference type="KEGG" id="acoa:RB602_02225"/>
<dbReference type="Proteomes" id="UP001302429">
    <property type="component" value="Chromosome"/>
</dbReference>
<accession>A0AA97F9J8</accession>
<dbReference type="RefSeq" id="WP_317082569.1">
    <property type="nucleotide sequence ID" value="NZ_CP136594.1"/>
</dbReference>
<proteinExistence type="predicted"/>
<organism evidence="1 2">
    <name type="scientific">Alterisphingorhabdus coralli</name>
    <dbReference type="NCBI Taxonomy" id="3071408"/>
    <lineage>
        <taxon>Bacteria</taxon>
        <taxon>Pseudomonadati</taxon>
        <taxon>Pseudomonadota</taxon>
        <taxon>Alphaproteobacteria</taxon>
        <taxon>Sphingomonadales</taxon>
        <taxon>Sphingomonadaceae</taxon>
        <taxon>Alterisphingorhabdus (ex Yan et al. 2024)</taxon>
    </lineage>
</organism>
<dbReference type="AlphaFoldDB" id="A0AA97F9J8"/>